<evidence type="ECO:0000313" key="3">
    <source>
        <dbReference type="Proteomes" id="UP000019373"/>
    </source>
</evidence>
<dbReference type="eggNOG" id="ENOG502SK8I">
    <property type="taxonomic scope" value="Eukaryota"/>
</dbReference>
<feature type="compositionally biased region" description="Pro residues" evidence="1">
    <location>
        <begin position="346"/>
        <end position="357"/>
    </location>
</feature>
<accession>U1GTB7</accession>
<feature type="compositionally biased region" description="Polar residues" evidence="1">
    <location>
        <begin position="291"/>
        <end position="305"/>
    </location>
</feature>
<feature type="compositionally biased region" description="Polar residues" evidence="1">
    <location>
        <begin position="359"/>
        <end position="379"/>
    </location>
</feature>
<evidence type="ECO:0000313" key="2">
    <source>
        <dbReference type="EMBL" id="ERF75256.1"/>
    </source>
</evidence>
<name>U1GTB7_ENDPU</name>
<reference evidence="3" key="1">
    <citation type="journal article" date="2014" name="BMC Genomics">
        <title>Genome characteristics reveal the impact of lichenization on lichen-forming fungus Endocarpon pusillum Hedwig (Verrucariales, Ascomycota).</title>
        <authorList>
            <person name="Wang Y.-Y."/>
            <person name="Liu B."/>
            <person name="Zhang X.-Y."/>
            <person name="Zhou Q.-M."/>
            <person name="Zhang T."/>
            <person name="Li H."/>
            <person name="Yu Y.-F."/>
            <person name="Zhang X.-L."/>
            <person name="Hao X.-Y."/>
            <person name="Wang M."/>
            <person name="Wang L."/>
            <person name="Wei J.-C."/>
        </authorList>
    </citation>
    <scope>NUCLEOTIDE SEQUENCE [LARGE SCALE GENOMIC DNA]</scope>
    <source>
        <strain evidence="3">Z07020 / HMAS-L-300199</strain>
    </source>
</reference>
<feature type="compositionally biased region" description="Basic and acidic residues" evidence="1">
    <location>
        <begin position="223"/>
        <end position="249"/>
    </location>
</feature>
<dbReference type="EMBL" id="KE720815">
    <property type="protein sequence ID" value="ERF75256.1"/>
    <property type="molecule type" value="Genomic_DNA"/>
</dbReference>
<gene>
    <name evidence="2" type="ORF">EPUS_00048</name>
</gene>
<dbReference type="GeneID" id="19235113"/>
<evidence type="ECO:0000256" key="1">
    <source>
        <dbReference type="SAM" id="MobiDB-lite"/>
    </source>
</evidence>
<feature type="region of interest" description="Disordered" evidence="1">
    <location>
        <begin position="74"/>
        <end position="115"/>
    </location>
</feature>
<sequence>MTPNTAASPAAEVQNLLRFLSQDARVPLSTALSKINDLRKAKLNTPEAISKTSVTSISRVFSGDEKLAKQILAAAKRASNPKSKKRSASGNGDGQVASKRAKGPNGYSQQQSPAELEASLALPTSTLSLLELQSITVQTNRAPLFLAFAVTLLKYTMPEQPLSSRLSLAQAVVSANSRTKAKSIGLVDGKSAEDEGWGHGQPKVRVMGRMVSVMRRHGYFLDGNREDGGGQGEDRNDGDGIKQEIKDEGNEAPVKQYQRFPEESMESKELPLWGLDLEALKKLNSNINSSPPVLAPSSNKTSANANPGLPIHTPQSARSYLLKSFTQVQDQSRIQDPSSTSSDPSKPAPSSPNPPPKSVTISSQKGKSGAPPSSSQLASQKEEALSHVLAALDILFSSWARETVVERQELDRRAWDFYIRVRPDVEAGVGGWGQKGHVPLRRILELRKLEEVGAKLGEG</sequence>
<dbReference type="AlphaFoldDB" id="U1GTB7"/>
<organism evidence="2 3">
    <name type="scientific">Endocarpon pusillum (strain Z07020 / HMAS-L-300199)</name>
    <name type="common">Lichen-forming fungus</name>
    <dbReference type="NCBI Taxonomy" id="1263415"/>
    <lineage>
        <taxon>Eukaryota</taxon>
        <taxon>Fungi</taxon>
        <taxon>Dikarya</taxon>
        <taxon>Ascomycota</taxon>
        <taxon>Pezizomycotina</taxon>
        <taxon>Eurotiomycetes</taxon>
        <taxon>Chaetothyriomycetidae</taxon>
        <taxon>Verrucariales</taxon>
        <taxon>Verrucariaceae</taxon>
        <taxon>Endocarpon</taxon>
    </lineage>
</organism>
<feature type="region of interest" description="Disordered" evidence="1">
    <location>
        <begin position="291"/>
        <end position="314"/>
    </location>
</feature>
<proteinExistence type="predicted"/>
<feature type="region of interest" description="Disordered" evidence="1">
    <location>
        <begin position="326"/>
        <end position="379"/>
    </location>
</feature>
<dbReference type="HOGENOM" id="CLU_031573_1_0_1"/>
<feature type="compositionally biased region" description="Polar residues" evidence="1">
    <location>
        <begin position="326"/>
        <end position="336"/>
    </location>
</feature>
<dbReference type="Proteomes" id="UP000019373">
    <property type="component" value="Unassembled WGS sequence"/>
</dbReference>
<dbReference type="RefSeq" id="XP_007787268.1">
    <property type="nucleotide sequence ID" value="XM_007789078.1"/>
</dbReference>
<dbReference type="OrthoDB" id="514070at2759"/>
<protein>
    <submittedName>
        <fullName evidence="2">Uncharacterized protein</fullName>
    </submittedName>
</protein>
<feature type="region of interest" description="Disordered" evidence="1">
    <location>
        <begin position="222"/>
        <end position="253"/>
    </location>
</feature>
<dbReference type="OMA" id="ELDKRAW"/>
<keyword evidence="3" id="KW-1185">Reference proteome</keyword>